<dbReference type="RefSeq" id="WP_056951018.1">
    <property type="nucleotide sequence ID" value="NZ_AZDY01000029.1"/>
</dbReference>
<sequence length="397" mass="47161">MKIGRWDRNKFYDEAWPDEFHEFWKINNDPISVSWDKDYVNNYLKLADEYYQAACSIANEILQSEHSNEKNDRWFLSDIFMFRQSIELILKAKVYMYYSKKQEVQKIFHDLKHNVSGLFKLVKNFENDNLTNYELIWIEDYLNDMEQWDRNSSVFRYPFSPKFMEKNPPKFVDIYRTTVKMDITYSLIRSTFKESGQFKGGIPNELPHPEFFTEANDGMENCYLGGMVYSDSFFSDSSKYYTVVNGYLAVSEFLLTNDHKYVYPALFSLRHLIELELKQLSSSDYSEIKSLNFRMGSHKIYSDFWKKLRPVIEKTNQTGESTVILDDIGSFIEQLQLIDKEGSFFRYPAEYNHQVHYISKKIDPIHILTCVRAISNLLSGCSSMFDCYSEYESEMYL</sequence>
<gene>
    <name evidence="1" type="ORF">FC78_GL001017</name>
</gene>
<accession>A0A0R1KL18</accession>
<protein>
    <submittedName>
        <fullName evidence="1">Uncharacterized protein</fullName>
    </submittedName>
</protein>
<dbReference type="PATRIC" id="fig|1423788.3.peg.1044"/>
<comment type="caution">
    <text evidence="1">The sequence shown here is derived from an EMBL/GenBank/DDBJ whole genome shotgun (WGS) entry which is preliminary data.</text>
</comment>
<keyword evidence="2" id="KW-1185">Reference proteome</keyword>
<dbReference type="STRING" id="1423788.FC78_GL001017"/>
<evidence type="ECO:0000313" key="2">
    <source>
        <dbReference type="Proteomes" id="UP000051515"/>
    </source>
</evidence>
<dbReference type="EMBL" id="AZDY01000029">
    <property type="protein sequence ID" value="KRK84011.1"/>
    <property type="molecule type" value="Genomic_DNA"/>
</dbReference>
<name>A0A0R1KL18_9LACO</name>
<dbReference type="Proteomes" id="UP000051515">
    <property type="component" value="Unassembled WGS sequence"/>
</dbReference>
<dbReference type="AlphaFoldDB" id="A0A0R1KL18"/>
<reference evidence="1 2" key="1">
    <citation type="journal article" date="2015" name="Genome Announc.">
        <title>Expanding the biotechnology potential of lactobacilli through comparative genomics of 213 strains and associated genera.</title>
        <authorList>
            <person name="Sun Z."/>
            <person name="Harris H.M."/>
            <person name="McCann A."/>
            <person name="Guo C."/>
            <person name="Argimon S."/>
            <person name="Zhang W."/>
            <person name="Yang X."/>
            <person name="Jeffery I.B."/>
            <person name="Cooney J.C."/>
            <person name="Kagawa T.F."/>
            <person name="Liu W."/>
            <person name="Song Y."/>
            <person name="Salvetti E."/>
            <person name="Wrobel A."/>
            <person name="Rasinkangas P."/>
            <person name="Parkhill J."/>
            <person name="Rea M.C."/>
            <person name="O'Sullivan O."/>
            <person name="Ritari J."/>
            <person name="Douillard F.P."/>
            <person name="Paul Ross R."/>
            <person name="Yang R."/>
            <person name="Briner A.E."/>
            <person name="Felis G.E."/>
            <person name="de Vos W.M."/>
            <person name="Barrangou R."/>
            <person name="Klaenhammer T.R."/>
            <person name="Caufield P.W."/>
            <person name="Cui Y."/>
            <person name="Zhang H."/>
            <person name="O'Toole P.W."/>
        </authorList>
    </citation>
    <scope>NUCLEOTIDE SEQUENCE [LARGE SCALE GENOMIC DNA]</scope>
    <source>
        <strain evidence="1 2">DSM 19674</strain>
    </source>
</reference>
<proteinExistence type="predicted"/>
<organism evidence="1 2">
    <name type="scientific">Companilactobacillus bobalius DSM 19674</name>
    <dbReference type="NCBI Taxonomy" id="1423788"/>
    <lineage>
        <taxon>Bacteria</taxon>
        <taxon>Bacillati</taxon>
        <taxon>Bacillota</taxon>
        <taxon>Bacilli</taxon>
        <taxon>Lactobacillales</taxon>
        <taxon>Lactobacillaceae</taxon>
        <taxon>Companilactobacillus</taxon>
        <taxon>Companilactobacillus bobalius</taxon>
    </lineage>
</organism>
<evidence type="ECO:0000313" key="1">
    <source>
        <dbReference type="EMBL" id="KRK84011.1"/>
    </source>
</evidence>
<dbReference type="OrthoDB" id="7063737at2"/>